<gene>
    <name evidence="7" type="ORF">F6B93_02020</name>
</gene>
<dbReference type="NCBIfam" id="TIGR01409">
    <property type="entry name" value="TAT_signal_seq"/>
    <property type="match status" value="1"/>
</dbReference>
<evidence type="ECO:0000256" key="5">
    <source>
        <dbReference type="SAM" id="SignalP"/>
    </source>
</evidence>
<evidence type="ECO:0000313" key="8">
    <source>
        <dbReference type="Proteomes" id="UP000682202"/>
    </source>
</evidence>
<dbReference type="EMBL" id="CP046600">
    <property type="protein sequence ID" value="QUR66017.1"/>
    <property type="molecule type" value="Genomic_DNA"/>
</dbReference>
<organism evidence="7 8">
    <name type="scientific">Mycobacterium spongiae</name>
    <dbReference type="NCBI Taxonomy" id="886343"/>
    <lineage>
        <taxon>Bacteria</taxon>
        <taxon>Bacillati</taxon>
        <taxon>Actinomycetota</taxon>
        <taxon>Actinomycetes</taxon>
        <taxon>Mycobacteriales</taxon>
        <taxon>Mycobacteriaceae</taxon>
        <taxon>Mycobacterium</taxon>
    </lineage>
</organism>
<keyword evidence="8" id="KW-1185">Reference proteome</keyword>
<reference evidence="7" key="1">
    <citation type="submission" date="2019-12" db="EMBL/GenBank/DDBJ databases">
        <title>Mycobacterium spongiae sp. nov.</title>
        <authorList>
            <person name="Stinear T."/>
        </authorList>
    </citation>
    <scope>NUCLEOTIDE SEQUENCE</scope>
    <source>
        <strain evidence="7">FSD4b-SM</strain>
    </source>
</reference>
<feature type="signal peptide" evidence="5">
    <location>
        <begin position="1"/>
        <end position="29"/>
    </location>
</feature>
<dbReference type="Pfam" id="PF01497">
    <property type="entry name" value="Peripla_BP_2"/>
    <property type="match status" value="1"/>
</dbReference>
<feature type="domain" description="Fe/B12 periplasmic-binding" evidence="6">
    <location>
        <begin position="72"/>
        <end position="342"/>
    </location>
</feature>
<evidence type="ECO:0000256" key="3">
    <source>
        <dbReference type="ARBA" id="ARBA00022448"/>
    </source>
</evidence>
<dbReference type="Proteomes" id="UP000682202">
    <property type="component" value="Chromosome"/>
</dbReference>
<dbReference type="PROSITE" id="PS51318">
    <property type="entry name" value="TAT"/>
    <property type="match status" value="1"/>
</dbReference>
<evidence type="ECO:0000313" key="7">
    <source>
        <dbReference type="EMBL" id="QUR66017.1"/>
    </source>
</evidence>
<evidence type="ECO:0000256" key="4">
    <source>
        <dbReference type="ARBA" id="ARBA00022729"/>
    </source>
</evidence>
<keyword evidence="3" id="KW-0813">Transport</keyword>
<protein>
    <submittedName>
        <fullName evidence="7">ABC transporter substrate-binding protein</fullName>
    </submittedName>
</protein>
<dbReference type="AlphaFoldDB" id="A0A975JUN1"/>
<dbReference type="InterPro" id="IPR006311">
    <property type="entry name" value="TAT_signal"/>
</dbReference>
<evidence type="ECO:0000259" key="6">
    <source>
        <dbReference type="PROSITE" id="PS50983"/>
    </source>
</evidence>
<accession>A0A975JUN1</accession>
<dbReference type="InterPro" id="IPR019546">
    <property type="entry name" value="TAT_signal_bac_arc"/>
</dbReference>
<keyword evidence="4 5" id="KW-0732">Signal</keyword>
<evidence type="ECO:0000256" key="2">
    <source>
        <dbReference type="ARBA" id="ARBA00008814"/>
    </source>
</evidence>
<evidence type="ECO:0000256" key="1">
    <source>
        <dbReference type="ARBA" id="ARBA00004196"/>
    </source>
</evidence>
<feature type="chain" id="PRO_5037148760" evidence="5">
    <location>
        <begin position="30"/>
        <end position="343"/>
    </location>
</feature>
<proteinExistence type="inferred from homology"/>
<name>A0A975JUN1_9MYCO</name>
<dbReference type="PANTHER" id="PTHR30532:SF24">
    <property type="entry name" value="FERRIC ENTEROBACTIN-BINDING PERIPLASMIC PROTEIN FEPB"/>
    <property type="match status" value="1"/>
</dbReference>
<sequence>MQQRWSRRGFLQFAGAAGLSLGQVTGAVAAAGVTGALSGCSSPEPASEGSSPRSVTITHLFGQTVIKEPPSRVVSAGYTEQDDLLAVGVVPIGVTNWFGDQPFAVWPWAQPKLGAAHPVVLNLDNGIQVDKIAALKPDLIVAINAGVDAATYQKLSAIAPTVPQSADDAFFEPWKDQASTIGQAVFAADRMKSLVDDVDRQFAAVAQRNPHWGGKKALLMQGSLFRGTVVATLAGWRTDFLNDMGLVIADSIKPFGTGQRAVIPRDHITAVLDSADVVIWTTESPDAEKALLADPEVAASQATEQNRHIFTTLELAGAIAFSSVLSYPVVADQLPPKIAEILG</sequence>
<dbReference type="SUPFAM" id="SSF53807">
    <property type="entry name" value="Helical backbone' metal receptor"/>
    <property type="match status" value="1"/>
</dbReference>
<dbReference type="InterPro" id="IPR002491">
    <property type="entry name" value="ABC_transptr_periplasmic_BD"/>
</dbReference>
<dbReference type="GO" id="GO:0030288">
    <property type="term" value="C:outer membrane-bounded periplasmic space"/>
    <property type="evidence" value="ECO:0007669"/>
    <property type="project" value="TreeGrafter"/>
</dbReference>
<comment type="subcellular location">
    <subcellularLocation>
        <location evidence="1">Cell envelope</location>
    </subcellularLocation>
</comment>
<dbReference type="PANTHER" id="PTHR30532">
    <property type="entry name" value="IRON III DICITRATE-BINDING PERIPLASMIC PROTEIN"/>
    <property type="match status" value="1"/>
</dbReference>
<comment type="similarity">
    <text evidence="2">Belongs to the bacterial solute-binding protein 8 family.</text>
</comment>
<dbReference type="Gene3D" id="3.40.50.1980">
    <property type="entry name" value="Nitrogenase molybdenum iron protein domain"/>
    <property type="match status" value="2"/>
</dbReference>
<dbReference type="RefSeq" id="WP_211697498.1">
    <property type="nucleotide sequence ID" value="NZ_CP046600.1"/>
</dbReference>
<dbReference type="GO" id="GO:1901678">
    <property type="term" value="P:iron coordination entity transport"/>
    <property type="evidence" value="ECO:0007669"/>
    <property type="project" value="UniProtKB-ARBA"/>
</dbReference>
<dbReference type="InterPro" id="IPR051313">
    <property type="entry name" value="Bact_iron-sidero_bind"/>
</dbReference>
<dbReference type="KEGG" id="mspg:F6B93_02020"/>
<dbReference type="PROSITE" id="PS50983">
    <property type="entry name" value="FE_B12_PBP"/>
    <property type="match status" value="1"/>
</dbReference>